<accession>A0A098EPE5</accession>
<dbReference type="InterPro" id="IPR013324">
    <property type="entry name" value="RNA_pol_sigma_r3/r4-like"/>
</dbReference>
<dbReference type="CDD" id="cd06171">
    <property type="entry name" value="Sigma70_r4"/>
    <property type="match status" value="1"/>
</dbReference>
<dbReference type="Gene3D" id="1.10.10.10">
    <property type="entry name" value="Winged helix-like DNA-binding domain superfamily/Winged helix DNA-binding domain"/>
    <property type="match status" value="1"/>
</dbReference>
<dbReference type="SUPFAM" id="SSF88659">
    <property type="entry name" value="Sigma3 and sigma4 domains of RNA polymerase sigma factors"/>
    <property type="match status" value="1"/>
</dbReference>
<gene>
    <name evidence="7" type="primary">sigE_2</name>
    <name evidence="7" type="ORF">BN1080_03193</name>
</gene>
<dbReference type="GO" id="GO:0016987">
    <property type="term" value="F:sigma factor activity"/>
    <property type="evidence" value="ECO:0007669"/>
    <property type="project" value="UniProtKB-KW"/>
</dbReference>
<reference evidence="7 8" key="1">
    <citation type="submission" date="2014-09" db="EMBL/GenBank/DDBJ databases">
        <authorList>
            <person name="Urmite Genomes Urmite Genomes"/>
        </authorList>
    </citation>
    <scope>NUCLEOTIDE SEQUENCE [LARGE SCALE GENOMIC DNA]</scope>
    <source>
        <strain evidence="7 8">ES2</strain>
    </source>
</reference>
<evidence type="ECO:0000256" key="1">
    <source>
        <dbReference type="ARBA" id="ARBA00010641"/>
    </source>
</evidence>
<dbReference type="InterPro" id="IPR013249">
    <property type="entry name" value="RNA_pol_sigma70_r4_t2"/>
</dbReference>
<dbReference type="AlphaFoldDB" id="A0A098EPE5"/>
<dbReference type="InterPro" id="IPR013325">
    <property type="entry name" value="RNA_pol_sigma_r2"/>
</dbReference>
<dbReference type="Pfam" id="PF04542">
    <property type="entry name" value="Sigma70_r2"/>
    <property type="match status" value="1"/>
</dbReference>
<dbReference type="PANTHER" id="PTHR43133:SF51">
    <property type="entry name" value="RNA POLYMERASE SIGMA FACTOR"/>
    <property type="match status" value="1"/>
</dbReference>
<evidence type="ECO:0000256" key="4">
    <source>
        <dbReference type="ARBA" id="ARBA00023163"/>
    </source>
</evidence>
<evidence type="ECO:0000313" key="8">
    <source>
        <dbReference type="Proteomes" id="UP000043699"/>
    </source>
</evidence>
<evidence type="ECO:0000313" key="7">
    <source>
        <dbReference type="EMBL" id="CEG24173.1"/>
    </source>
</evidence>
<dbReference type="Pfam" id="PF08281">
    <property type="entry name" value="Sigma70_r4_2"/>
    <property type="match status" value="1"/>
</dbReference>
<sequence>MNHKKSLDKHSFQELYKEHANFAIRSAMVITRNPELAKDAVQETFIRVYRNFSSYDANLPFEPWLYRILVNECNRLLKKEGNMRSYPQPNLENDERLSTSSDGNAADLIEAIQNLEDLYRIPLILKYIKGFSEKEISDILELNQNTVKSRLYKGRQNLRQLLEMTEQEAYLNEKHR</sequence>
<proteinExistence type="inferred from homology"/>
<dbReference type="PANTHER" id="PTHR43133">
    <property type="entry name" value="RNA POLYMERASE ECF-TYPE SIGMA FACTO"/>
    <property type="match status" value="1"/>
</dbReference>
<dbReference type="GO" id="GO:0003677">
    <property type="term" value="F:DNA binding"/>
    <property type="evidence" value="ECO:0007669"/>
    <property type="project" value="InterPro"/>
</dbReference>
<dbReference type="InterPro" id="IPR007627">
    <property type="entry name" value="RNA_pol_sigma70_r2"/>
</dbReference>
<dbReference type="GO" id="GO:0006352">
    <property type="term" value="P:DNA-templated transcription initiation"/>
    <property type="evidence" value="ECO:0007669"/>
    <property type="project" value="InterPro"/>
</dbReference>
<keyword evidence="2" id="KW-0805">Transcription regulation</keyword>
<evidence type="ECO:0000259" key="6">
    <source>
        <dbReference type="Pfam" id="PF08281"/>
    </source>
</evidence>
<dbReference type="NCBIfam" id="TIGR02937">
    <property type="entry name" value="sigma70-ECF"/>
    <property type="match status" value="1"/>
</dbReference>
<dbReference type="OrthoDB" id="188761at2"/>
<dbReference type="InterPro" id="IPR014284">
    <property type="entry name" value="RNA_pol_sigma-70_dom"/>
</dbReference>
<evidence type="ECO:0000259" key="5">
    <source>
        <dbReference type="Pfam" id="PF04542"/>
    </source>
</evidence>
<comment type="similarity">
    <text evidence="1">Belongs to the sigma-70 factor family. ECF subfamily.</text>
</comment>
<keyword evidence="3" id="KW-0731">Sigma factor</keyword>
<evidence type="ECO:0000256" key="2">
    <source>
        <dbReference type="ARBA" id="ARBA00023015"/>
    </source>
</evidence>
<dbReference type="RefSeq" id="WP_052653471.1">
    <property type="nucleotide sequence ID" value="NZ_CCXS01000001.1"/>
</dbReference>
<dbReference type="STRING" id="1499687.BN1080_03193"/>
<keyword evidence="4" id="KW-0804">Transcription</keyword>
<feature type="domain" description="RNA polymerase sigma-70 region 2" evidence="5">
    <location>
        <begin position="15"/>
        <end position="81"/>
    </location>
</feature>
<feature type="domain" description="RNA polymerase sigma factor 70 region 4 type 2" evidence="6">
    <location>
        <begin position="107"/>
        <end position="158"/>
    </location>
</feature>
<evidence type="ECO:0000256" key="3">
    <source>
        <dbReference type="ARBA" id="ARBA00023082"/>
    </source>
</evidence>
<dbReference type="InterPro" id="IPR036388">
    <property type="entry name" value="WH-like_DNA-bd_sf"/>
</dbReference>
<dbReference type="Gene3D" id="1.10.1740.10">
    <property type="match status" value="1"/>
</dbReference>
<dbReference type="Proteomes" id="UP000043699">
    <property type="component" value="Unassembled WGS sequence"/>
</dbReference>
<organism evidence="7 8">
    <name type="scientific">Planococcus massiliensis</name>
    <dbReference type="NCBI Taxonomy" id="1499687"/>
    <lineage>
        <taxon>Bacteria</taxon>
        <taxon>Bacillati</taxon>
        <taxon>Bacillota</taxon>
        <taxon>Bacilli</taxon>
        <taxon>Bacillales</taxon>
        <taxon>Caryophanaceae</taxon>
        <taxon>Planococcus</taxon>
    </lineage>
</organism>
<name>A0A098EPE5_9BACL</name>
<dbReference type="SUPFAM" id="SSF88946">
    <property type="entry name" value="Sigma2 domain of RNA polymerase sigma factors"/>
    <property type="match status" value="1"/>
</dbReference>
<protein>
    <submittedName>
        <fullName evidence="7">ECF RNA polymerase sigma factor SigE</fullName>
    </submittedName>
</protein>
<dbReference type="InterPro" id="IPR039425">
    <property type="entry name" value="RNA_pol_sigma-70-like"/>
</dbReference>
<keyword evidence="8" id="KW-1185">Reference proteome</keyword>
<dbReference type="EMBL" id="CCXS01000001">
    <property type="protein sequence ID" value="CEG24173.1"/>
    <property type="molecule type" value="Genomic_DNA"/>
</dbReference>